<dbReference type="InterPro" id="IPR008928">
    <property type="entry name" value="6-hairpin_glycosidase_sf"/>
</dbReference>
<organism evidence="4 5">
    <name type="scientific">Rhabdobacter roseus</name>
    <dbReference type="NCBI Taxonomy" id="1655419"/>
    <lineage>
        <taxon>Bacteria</taxon>
        <taxon>Pseudomonadati</taxon>
        <taxon>Bacteroidota</taxon>
        <taxon>Cytophagia</taxon>
        <taxon>Cytophagales</taxon>
        <taxon>Cytophagaceae</taxon>
        <taxon>Rhabdobacter</taxon>
    </lineage>
</organism>
<reference evidence="4 5" key="1">
    <citation type="submission" date="2020-08" db="EMBL/GenBank/DDBJ databases">
        <title>Genomic Encyclopedia of Type Strains, Phase IV (KMG-IV): sequencing the most valuable type-strain genomes for metagenomic binning, comparative biology and taxonomic classification.</title>
        <authorList>
            <person name="Goeker M."/>
        </authorList>
    </citation>
    <scope>NUCLEOTIDE SEQUENCE [LARGE SCALE GENOMIC DNA]</scope>
    <source>
        <strain evidence="4 5">DSM 105074</strain>
    </source>
</reference>
<dbReference type="InterPro" id="IPR028098">
    <property type="entry name" value="Glyco_trans_4-like_N"/>
</dbReference>
<feature type="region of interest" description="Disordered" evidence="1">
    <location>
        <begin position="758"/>
        <end position="788"/>
    </location>
</feature>
<dbReference type="SUPFAM" id="SSF48208">
    <property type="entry name" value="Six-hairpin glycosidases"/>
    <property type="match status" value="1"/>
</dbReference>
<dbReference type="PANTHER" id="PTHR12526">
    <property type="entry name" value="GLYCOSYLTRANSFERASE"/>
    <property type="match status" value="1"/>
</dbReference>
<dbReference type="SUPFAM" id="SSF53756">
    <property type="entry name" value="UDP-Glycosyltransferase/glycogen phosphorylase"/>
    <property type="match status" value="1"/>
</dbReference>
<evidence type="ECO:0000313" key="4">
    <source>
        <dbReference type="EMBL" id="MBB5286532.1"/>
    </source>
</evidence>
<sequence length="788" mass="88989">MINSKMDSTPTVAFLGNYVPRRCGIATFTHDMFRSYTEKYPGTHSFVVSVEDLPHTYAYPEEVRWTFDQHDPLGYRRVADQLNASEAEVVCVQHEYGIYGGESGSYLLHLTRHLTKPYVVTLHTVLKEPTQAQRLVLQELAHGAQQVVVMSEKGADMLNCVFKVPFTKIKVIPHGVPDVPFGTKEANKEKLGLSGKKIVLTFGLLSPNKGIELAIRALPPVVEKIPDVLYVVLGATHPNLIREQGEAYRNELMALAKALGVERNVAFHNRFVDDPTLLEYLQASDVYLTPYLNEAQITSGTLAYSVGCGKAVVSTPYWHAQELLADGRGTLVKFGCHQDISQALLRLFTDKKYLEDMERKAYAYGRSMTWPQVAESYRKVYSSAGTKPAKVPKPALPKMKLDHLLRLTDSTGMIQHARYGMPYRQEGYCIDDNARALLYCVRLMDGTQEVPARLWRLVETYAAFVGHAFDEEQRAFRNFMSYERTWLERRGSDDSQGRTAWALGETVCLAKRPDLKQWASHYLREMLPTLSAMTSPRAWAFASIGLTHYLRYQPDEQAATLRNDLNARLMELYAKVATPEWEWFEEGLSYDNARLSQALLMSDNPQERLVGYTTLDWLMTVQVDAFGLFRPIGNQGFGKKRRECLTDFDQQPVEVWATVDACQEAYNHTQEAKWLTLGDHAFSWFLGNNRINIPMYNEETGACYDGIHSEGPNLNCGAESCLSYLAARLRLESWQYKQVILRSAPVAPTKVAAIPVWKEKSSTPGKSKPALSIQPISMTGGPRPNFVK</sequence>
<dbReference type="Proteomes" id="UP000557307">
    <property type="component" value="Unassembled WGS sequence"/>
</dbReference>
<dbReference type="AlphaFoldDB" id="A0A840TY48"/>
<protein>
    <submittedName>
        <fullName evidence="4">Glycosyltransferase involved in cell wall biosynthesis</fullName>
    </submittedName>
</protein>
<name>A0A840TY48_9BACT</name>
<dbReference type="EMBL" id="JACHGF010000010">
    <property type="protein sequence ID" value="MBB5286532.1"/>
    <property type="molecule type" value="Genomic_DNA"/>
</dbReference>
<dbReference type="Gene3D" id="3.40.50.2000">
    <property type="entry name" value="Glycogen Phosphorylase B"/>
    <property type="match status" value="2"/>
</dbReference>
<evidence type="ECO:0000313" key="5">
    <source>
        <dbReference type="Proteomes" id="UP000557307"/>
    </source>
</evidence>
<dbReference type="RefSeq" id="WP_184177778.1">
    <property type="nucleotide sequence ID" value="NZ_JACHGF010000010.1"/>
</dbReference>
<evidence type="ECO:0000259" key="3">
    <source>
        <dbReference type="Pfam" id="PF13439"/>
    </source>
</evidence>
<dbReference type="CDD" id="cd03822">
    <property type="entry name" value="GT4_mannosyltransferase-like"/>
    <property type="match status" value="1"/>
</dbReference>
<keyword evidence="5" id="KW-1185">Reference proteome</keyword>
<dbReference type="GO" id="GO:0005975">
    <property type="term" value="P:carbohydrate metabolic process"/>
    <property type="evidence" value="ECO:0007669"/>
    <property type="project" value="InterPro"/>
</dbReference>
<dbReference type="InterPro" id="IPR001296">
    <property type="entry name" value="Glyco_trans_1"/>
</dbReference>
<feature type="domain" description="Glycosyltransferase subfamily 4-like N-terminal" evidence="3">
    <location>
        <begin position="70"/>
        <end position="176"/>
    </location>
</feature>
<proteinExistence type="predicted"/>
<dbReference type="PANTHER" id="PTHR12526:SF572">
    <property type="entry name" value="BLL5144 PROTEIN"/>
    <property type="match status" value="1"/>
</dbReference>
<dbReference type="Pfam" id="PF13439">
    <property type="entry name" value="Glyco_transf_4"/>
    <property type="match status" value="1"/>
</dbReference>
<evidence type="ECO:0000259" key="2">
    <source>
        <dbReference type="Pfam" id="PF00534"/>
    </source>
</evidence>
<feature type="domain" description="Glycosyl transferase family 1" evidence="2">
    <location>
        <begin position="184"/>
        <end position="362"/>
    </location>
</feature>
<accession>A0A840TY48</accession>
<comment type="caution">
    <text evidence="4">The sequence shown here is derived from an EMBL/GenBank/DDBJ whole genome shotgun (WGS) entry which is preliminary data.</text>
</comment>
<dbReference type="Pfam" id="PF00534">
    <property type="entry name" value="Glycos_transf_1"/>
    <property type="match status" value="1"/>
</dbReference>
<dbReference type="GO" id="GO:0016757">
    <property type="term" value="F:glycosyltransferase activity"/>
    <property type="evidence" value="ECO:0007669"/>
    <property type="project" value="InterPro"/>
</dbReference>
<gene>
    <name evidence="4" type="ORF">HNQ92_004693</name>
</gene>
<evidence type="ECO:0000256" key="1">
    <source>
        <dbReference type="SAM" id="MobiDB-lite"/>
    </source>
</evidence>
<keyword evidence="4" id="KW-0808">Transferase</keyword>